<keyword evidence="6 7" id="KW-0472">Membrane</keyword>
<dbReference type="Pfam" id="PF07690">
    <property type="entry name" value="MFS_1"/>
    <property type="match status" value="1"/>
</dbReference>
<feature type="transmembrane region" description="Helical" evidence="7">
    <location>
        <begin position="346"/>
        <end position="367"/>
    </location>
</feature>
<reference evidence="8 9" key="1">
    <citation type="submission" date="2024-07" db="EMBL/GenBank/DDBJ databases">
        <authorList>
            <person name="Thanompreechachai J."/>
            <person name="Duangmal K."/>
        </authorList>
    </citation>
    <scope>NUCLEOTIDE SEQUENCE [LARGE SCALE GENOMIC DNA]</scope>
    <source>
        <strain evidence="8 9">TBRC 1896</strain>
    </source>
</reference>
<feature type="transmembrane region" description="Helical" evidence="7">
    <location>
        <begin position="415"/>
        <end position="433"/>
    </location>
</feature>
<comment type="subcellular location">
    <subcellularLocation>
        <location evidence="1">Cell membrane</location>
        <topology evidence="1">Multi-pass membrane protein</topology>
    </subcellularLocation>
</comment>
<feature type="transmembrane region" description="Helical" evidence="7">
    <location>
        <begin position="50"/>
        <end position="76"/>
    </location>
</feature>
<dbReference type="PANTHER" id="PTHR23517">
    <property type="entry name" value="RESISTANCE PROTEIN MDTM, PUTATIVE-RELATED-RELATED"/>
    <property type="match status" value="1"/>
</dbReference>
<organism evidence="8 9">
    <name type="scientific">Kineococcus mangrovi</name>
    <dbReference type="NCBI Taxonomy" id="1660183"/>
    <lineage>
        <taxon>Bacteria</taxon>
        <taxon>Bacillati</taxon>
        <taxon>Actinomycetota</taxon>
        <taxon>Actinomycetes</taxon>
        <taxon>Kineosporiales</taxon>
        <taxon>Kineosporiaceae</taxon>
        <taxon>Kineococcus</taxon>
    </lineage>
</organism>
<evidence type="ECO:0000313" key="8">
    <source>
        <dbReference type="EMBL" id="MEZ0493278.1"/>
    </source>
</evidence>
<protein>
    <submittedName>
        <fullName evidence="8">MFS transporter</fullName>
    </submittedName>
</protein>
<dbReference type="EMBL" id="JBGGTQ010000006">
    <property type="protein sequence ID" value="MEZ0493278.1"/>
    <property type="molecule type" value="Genomic_DNA"/>
</dbReference>
<feature type="transmembrane region" description="Helical" evidence="7">
    <location>
        <begin position="373"/>
        <end position="395"/>
    </location>
</feature>
<feature type="transmembrane region" description="Helical" evidence="7">
    <location>
        <begin position="316"/>
        <end position="334"/>
    </location>
</feature>
<keyword evidence="3" id="KW-1003">Cell membrane</keyword>
<keyword evidence="4 7" id="KW-0812">Transmembrane</keyword>
<dbReference type="InterPro" id="IPR036259">
    <property type="entry name" value="MFS_trans_sf"/>
</dbReference>
<evidence type="ECO:0000256" key="5">
    <source>
        <dbReference type="ARBA" id="ARBA00022989"/>
    </source>
</evidence>
<evidence type="ECO:0000256" key="1">
    <source>
        <dbReference type="ARBA" id="ARBA00004651"/>
    </source>
</evidence>
<feature type="transmembrane region" description="Helical" evidence="7">
    <location>
        <begin position="439"/>
        <end position="457"/>
    </location>
</feature>
<dbReference type="RefSeq" id="WP_370719526.1">
    <property type="nucleotide sequence ID" value="NZ_JBGGTQ010000006.1"/>
</dbReference>
<keyword evidence="2" id="KW-0813">Transport</keyword>
<evidence type="ECO:0000256" key="6">
    <source>
        <dbReference type="ARBA" id="ARBA00023136"/>
    </source>
</evidence>
<feature type="transmembrane region" description="Helical" evidence="7">
    <location>
        <begin position="126"/>
        <end position="154"/>
    </location>
</feature>
<feature type="transmembrane region" description="Helical" evidence="7">
    <location>
        <begin position="23"/>
        <end position="44"/>
    </location>
</feature>
<evidence type="ECO:0000256" key="7">
    <source>
        <dbReference type="SAM" id="Phobius"/>
    </source>
</evidence>
<dbReference type="SUPFAM" id="SSF103473">
    <property type="entry name" value="MFS general substrate transporter"/>
    <property type="match status" value="1"/>
</dbReference>
<keyword evidence="9" id="KW-1185">Reference proteome</keyword>
<dbReference type="InterPro" id="IPR050171">
    <property type="entry name" value="MFS_Transporters"/>
</dbReference>
<proteinExistence type="predicted"/>
<evidence type="ECO:0000256" key="4">
    <source>
        <dbReference type="ARBA" id="ARBA00022692"/>
    </source>
</evidence>
<feature type="transmembrane region" description="Helical" evidence="7">
    <location>
        <begin position="166"/>
        <end position="186"/>
    </location>
</feature>
<dbReference type="InterPro" id="IPR011701">
    <property type="entry name" value="MFS"/>
</dbReference>
<dbReference type="Gene3D" id="1.20.1250.20">
    <property type="entry name" value="MFS general substrate transporter like domains"/>
    <property type="match status" value="1"/>
</dbReference>
<feature type="transmembrane region" description="Helical" evidence="7">
    <location>
        <begin position="192"/>
        <end position="214"/>
    </location>
</feature>
<feature type="transmembrane region" description="Helical" evidence="7">
    <location>
        <begin position="279"/>
        <end position="304"/>
    </location>
</feature>
<sequence length="468" mass="48081">MARTAVGTEEVPTWSREDDRSRWGLLLALAVDNFGSGLFLPLVLVYSVQVVGLSVGLAGTLLFLGTLAGLGAPLVVGTVVDRFGPRRVVITSQLIQAVGMTLYLLAGTTSSTSSRAGSGRGAAVALAVGGAVLVAAGTQTFYSSLFSLIAAVAGDGPKDGPFAHVDMIRSAAFGLGALLAAALLTWLDTSALRVAVAVDALTFVLAAGLLWRLVHIKPARDRHAPAAAQAPAHPAISGEAGPYATDLAGSATTSDVRTPAAPSDATVRAAPRPWRDRPFLVLLVVIALTGLATDVHLVGFSVWALERLHAPGWVPGASIALLTGITSTSTALVVRWTSGWTRTRTVTAGTVLVLAWCAMCAAAPSIGGGWQPVWLLASTVVLAVSAMLIGVRVMAMAEASAPVAAYGRYMATVQYGFNATALLAPLLVGLFAVASWLPWAAVALGCAGALLLLPWLARRLPAHAVRAQ</sequence>
<name>A0ABV4I3M4_9ACTN</name>
<comment type="caution">
    <text evidence="8">The sequence shown here is derived from an EMBL/GenBank/DDBJ whole genome shotgun (WGS) entry which is preliminary data.</text>
</comment>
<keyword evidence="5 7" id="KW-1133">Transmembrane helix</keyword>
<evidence type="ECO:0000313" key="9">
    <source>
        <dbReference type="Proteomes" id="UP001566476"/>
    </source>
</evidence>
<evidence type="ECO:0000256" key="3">
    <source>
        <dbReference type="ARBA" id="ARBA00022475"/>
    </source>
</evidence>
<evidence type="ECO:0000256" key="2">
    <source>
        <dbReference type="ARBA" id="ARBA00022448"/>
    </source>
</evidence>
<gene>
    <name evidence="8" type="ORF">AB2L28_13640</name>
</gene>
<dbReference type="Proteomes" id="UP001566476">
    <property type="component" value="Unassembled WGS sequence"/>
</dbReference>
<dbReference type="PANTHER" id="PTHR23517:SF2">
    <property type="entry name" value="MULTIDRUG RESISTANCE PROTEIN MDTH"/>
    <property type="match status" value="1"/>
</dbReference>
<accession>A0ABV4I3M4</accession>
<feature type="transmembrane region" description="Helical" evidence="7">
    <location>
        <begin position="88"/>
        <end position="106"/>
    </location>
</feature>